<evidence type="ECO:0000313" key="4">
    <source>
        <dbReference type="EMBL" id="NKE67992.1"/>
    </source>
</evidence>
<evidence type="ECO:0000259" key="3">
    <source>
        <dbReference type="PROSITE" id="PS51186"/>
    </source>
</evidence>
<evidence type="ECO:0000256" key="2">
    <source>
        <dbReference type="ARBA" id="ARBA00023315"/>
    </source>
</evidence>
<gene>
    <name evidence="4" type="ORF">RAMLITH_19395</name>
</gene>
<dbReference type="Proteomes" id="UP000521868">
    <property type="component" value="Unassembled WGS sequence"/>
</dbReference>
<reference evidence="4 5" key="1">
    <citation type="journal article" date="2020" name="Nature">
        <title>Bacterial chemolithoautotrophy via manganese oxidation.</title>
        <authorList>
            <person name="Yu H."/>
            <person name="Leadbetter J.R."/>
        </authorList>
    </citation>
    <scope>NUCLEOTIDE SEQUENCE [LARGE SCALE GENOMIC DNA]</scope>
    <source>
        <strain evidence="4 5">RBP-1</strain>
    </source>
</reference>
<protein>
    <submittedName>
        <fullName evidence="4">GNAT family N-acetyltransferase</fullName>
    </submittedName>
</protein>
<dbReference type="PANTHER" id="PTHR43877:SF2">
    <property type="entry name" value="AMINOALKYLPHOSPHONATE N-ACETYLTRANSFERASE-RELATED"/>
    <property type="match status" value="1"/>
</dbReference>
<dbReference type="InterPro" id="IPR050832">
    <property type="entry name" value="Bact_Acetyltransf"/>
</dbReference>
<dbReference type="EMBL" id="VTOX01000008">
    <property type="protein sequence ID" value="NKE67992.1"/>
    <property type="molecule type" value="Genomic_DNA"/>
</dbReference>
<name>A0A7X6DIV9_9BURK</name>
<sequence>MPPQLEIRDATPDDLPALAQLLAQLGYPGSDSFLADRIRQLRVHPDALLLVAHAGSKVLGFISLHFMPQIALAGDFCRIAYLCVDEAARSLGVGALLEQRAVTEARARGCDRIELHSHARRHDAHRFYARQGYDESPKYLVKRLAGTP</sequence>
<dbReference type="Gene3D" id="3.40.630.30">
    <property type="match status" value="1"/>
</dbReference>
<dbReference type="RefSeq" id="WP_168109118.1">
    <property type="nucleotide sequence ID" value="NZ_VTOX01000008.1"/>
</dbReference>
<dbReference type="InterPro" id="IPR016181">
    <property type="entry name" value="Acyl_CoA_acyltransferase"/>
</dbReference>
<keyword evidence="2" id="KW-0012">Acyltransferase</keyword>
<dbReference type="PROSITE" id="PS51186">
    <property type="entry name" value="GNAT"/>
    <property type="match status" value="1"/>
</dbReference>
<evidence type="ECO:0000313" key="5">
    <source>
        <dbReference type="Proteomes" id="UP000521868"/>
    </source>
</evidence>
<dbReference type="AlphaFoldDB" id="A0A7X6DIV9"/>
<accession>A0A7X6DIV9</accession>
<feature type="domain" description="N-acetyltransferase" evidence="3">
    <location>
        <begin position="5"/>
        <end position="148"/>
    </location>
</feature>
<keyword evidence="5" id="KW-1185">Reference proteome</keyword>
<dbReference type="InterPro" id="IPR000182">
    <property type="entry name" value="GNAT_dom"/>
</dbReference>
<organism evidence="4 5">
    <name type="scientific">Ramlibacter lithotrophicus</name>
    <dbReference type="NCBI Taxonomy" id="2606681"/>
    <lineage>
        <taxon>Bacteria</taxon>
        <taxon>Pseudomonadati</taxon>
        <taxon>Pseudomonadota</taxon>
        <taxon>Betaproteobacteria</taxon>
        <taxon>Burkholderiales</taxon>
        <taxon>Comamonadaceae</taxon>
        <taxon>Ramlibacter</taxon>
    </lineage>
</organism>
<dbReference type="CDD" id="cd04301">
    <property type="entry name" value="NAT_SF"/>
    <property type="match status" value="1"/>
</dbReference>
<evidence type="ECO:0000256" key="1">
    <source>
        <dbReference type="ARBA" id="ARBA00022679"/>
    </source>
</evidence>
<comment type="caution">
    <text evidence="4">The sequence shown here is derived from an EMBL/GenBank/DDBJ whole genome shotgun (WGS) entry which is preliminary data.</text>
</comment>
<keyword evidence="1 4" id="KW-0808">Transferase</keyword>
<dbReference type="Pfam" id="PF00583">
    <property type="entry name" value="Acetyltransf_1"/>
    <property type="match status" value="1"/>
</dbReference>
<dbReference type="SUPFAM" id="SSF55729">
    <property type="entry name" value="Acyl-CoA N-acyltransferases (Nat)"/>
    <property type="match status" value="1"/>
</dbReference>
<dbReference type="GO" id="GO:0016747">
    <property type="term" value="F:acyltransferase activity, transferring groups other than amino-acyl groups"/>
    <property type="evidence" value="ECO:0007669"/>
    <property type="project" value="InterPro"/>
</dbReference>
<dbReference type="PANTHER" id="PTHR43877">
    <property type="entry name" value="AMINOALKYLPHOSPHONATE N-ACETYLTRANSFERASE-RELATED-RELATED"/>
    <property type="match status" value="1"/>
</dbReference>
<proteinExistence type="predicted"/>